<dbReference type="Pfam" id="PF02654">
    <property type="entry name" value="CobS"/>
    <property type="match status" value="1"/>
</dbReference>
<feature type="transmembrane region" description="Helical" evidence="19">
    <location>
        <begin position="165"/>
        <end position="182"/>
    </location>
</feature>
<dbReference type="OrthoDB" id="11748at2157"/>
<name>F2KQS2_ARCVS</name>
<gene>
    <name evidence="19" type="primary">cobS</name>
    <name evidence="20" type="ordered locus">Arcve_0613</name>
</gene>
<reference evidence="20 21" key="1">
    <citation type="submission" date="2011-03" db="EMBL/GenBank/DDBJ databases">
        <title>The complete genome of Archaeoglobus veneficus SNP6.</title>
        <authorList>
            <consortium name="US DOE Joint Genome Institute (JGI-PGF)"/>
            <person name="Lucas S."/>
            <person name="Copeland A."/>
            <person name="Lapidus A."/>
            <person name="Bruce D."/>
            <person name="Goodwin L."/>
            <person name="Pitluck S."/>
            <person name="Kyrpides N."/>
            <person name="Mavromatis K."/>
            <person name="Pagani I."/>
            <person name="Ivanova N."/>
            <person name="Mikhailova N."/>
            <person name="Lu M."/>
            <person name="Detter J.C."/>
            <person name="Tapia R."/>
            <person name="Han C."/>
            <person name="Land M."/>
            <person name="Hauser L."/>
            <person name="Markowitz V."/>
            <person name="Cheng J.-F."/>
            <person name="Hugenholtz P."/>
            <person name="Woyke T."/>
            <person name="Wu D."/>
            <person name="Spring S."/>
            <person name="Brambilla E."/>
            <person name="Klenk H.-P."/>
            <person name="Eisen J.A."/>
        </authorList>
    </citation>
    <scope>NUCLEOTIDE SEQUENCE [LARGE SCALE GENOMIC DNA]</scope>
    <source>
        <strain>SNP6</strain>
    </source>
</reference>
<dbReference type="HAMAP" id="MF_00719">
    <property type="entry name" value="CobS"/>
    <property type="match status" value="1"/>
</dbReference>
<dbReference type="UniPathway" id="UPA00148">
    <property type="reaction ID" value="UER00238"/>
</dbReference>
<dbReference type="AlphaFoldDB" id="F2KQS2"/>
<evidence type="ECO:0000256" key="7">
    <source>
        <dbReference type="ARBA" id="ARBA00022475"/>
    </source>
</evidence>
<dbReference type="NCBIfam" id="TIGR00317">
    <property type="entry name" value="cobS"/>
    <property type="match status" value="1"/>
</dbReference>
<evidence type="ECO:0000256" key="4">
    <source>
        <dbReference type="ARBA" id="ARBA00010561"/>
    </source>
</evidence>
<evidence type="ECO:0000256" key="17">
    <source>
        <dbReference type="ARBA" id="ARBA00048623"/>
    </source>
</evidence>
<evidence type="ECO:0000256" key="6">
    <source>
        <dbReference type="ARBA" id="ARBA00015850"/>
    </source>
</evidence>
<evidence type="ECO:0000256" key="14">
    <source>
        <dbReference type="ARBA" id="ARBA00025228"/>
    </source>
</evidence>
<dbReference type="EMBL" id="CP002588">
    <property type="protein sequence ID" value="AEA46634.1"/>
    <property type="molecule type" value="Genomic_DNA"/>
</dbReference>
<dbReference type="KEGG" id="ave:Arcve_0613"/>
<evidence type="ECO:0000256" key="15">
    <source>
        <dbReference type="ARBA" id="ARBA00032605"/>
    </source>
</evidence>
<evidence type="ECO:0000256" key="2">
    <source>
        <dbReference type="ARBA" id="ARBA00004651"/>
    </source>
</evidence>
<keyword evidence="13 19" id="KW-0472">Membrane</keyword>
<keyword evidence="10 19" id="KW-0812">Transmembrane</keyword>
<dbReference type="PANTHER" id="PTHR34148:SF1">
    <property type="entry name" value="ADENOSYLCOBINAMIDE-GDP RIBAZOLETRANSFERASE"/>
    <property type="match status" value="1"/>
</dbReference>
<protein>
    <recommendedName>
        <fullName evidence="6 19">Adenosylcobinamide-GDP ribazoletransferase</fullName>
        <ecNumber evidence="5 19">2.7.8.26</ecNumber>
    </recommendedName>
    <alternativeName>
        <fullName evidence="16 19">Cobalamin synthase</fullName>
    </alternativeName>
    <alternativeName>
        <fullName evidence="15 19">Cobalamin-5'-phosphate synthase</fullName>
    </alternativeName>
</protein>
<dbReference type="eggNOG" id="arCOG04338">
    <property type="taxonomic scope" value="Archaea"/>
</dbReference>
<evidence type="ECO:0000256" key="3">
    <source>
        <dbReference type="ARBA" id="ARBA00004663"/>
    </source>
</evidence>
<dbReference type="Proteomes" id="UP000008136">
    <property type="component" value="Chromosome"/>
</dbReference>
<dbReference type="GO" id="GO:0009236">
    <property type="term" value="P:cobalamin biosynthetic process"/>
    <property type="evidence" value="ECO:0007669"/>
    <property type="project" value="UniProtKB-UniRule"/>
</dbReference>
<comment type="similarity">
    <text evidence="4 19">Belongs to the CobS family.</text>
</comment>
<keyword evidence="9 19" id="KW-0808">Transferase</keyword>
<dbReference type="GO" id="GO:0005886">
    <property type="term" value="C:plasma membrane"/>
    <property type="evidence" value="ECO:0007669"/>
    <property type="project" value="UniProtKB-SubCell"/>
</dbReference>
<comment type="function">
    <text evidence="14 19">Joins adenosylcobinamide-GDP and alpha-ribazole to generate adenosylcobalamin (Ado-cobalamin). Also synthesizes adenosylcobalamin 5'-phosphate from adenosylcobinamide-GDP and alpha-ribazole 5'-phosphate.</text>
</comment>
<dbReference type="GO" id="GO:0008818">
    <property type="term" value="F:cobalamin 5'-phosphate synthase activity"/>
    <property type="evidence" value="ECO:0007669"/>
    <property type="project" value="UniProtKB-UniRule"/>
</dbReference>
<feature type="transmembrane region" description="Helical" evidence="19">
    <location>
        <begin position="98"/>
        <end position="117"/>
    </location>
</feature>
<feature type="transmembrane region" description="Helical" evidence="19">
    <location>
        <begin position="218"/>
        <end position="235"/>
    </location>
</feature>
<evidence type="ECO:0000256" key="9">
    <source>
        <dbReference type="ARBA" id="ARBA00022679"/>
    </source>
</evidence>
<dbReference type="EC" id="2.7.8.26" evidence="5 19"/>
<keyword evidence="8 19" id="KW-0169">Cobalamin biosynthesis</keyword>
<evidence type="ECO:0000256" key="19">
    <source>
        <dbReference type="HAMAP-Rule" id="MF_00719"/>
    </source>
</evidence>
<comment type="subcellular location">
    <subcellularLocation>
        <location evidence="2 19">Cell membrane</location>
        <topology evidence="2 19">Multi-pass membrane protein</topology>
    </subcellularLocation>
</comment>
<dbReference type="GeneID" id="10393710"/>
<keyword evidence="11 19" id="KW-0460">Magnesium</keyword>
<comment type="catalytic activity">
    <reaction evidence="17 19">
        <text>alpha-ribazole + adenosylcob(III)inamide-GDP = adenosylcob(III)alamin + GMP + H(+)</text>
        <dbReference type="Rhea" id="RHEA:16049"/>
        <dbReference type="ChEBI" id="CHEBI:10329"/>
        <dbReference type="ChEBI" id="CHEBI:15378"/>
        <dbReference type="ChEBI" id="CHEBI:18408"/>
        <dbReference type="ChEBI" id="CHEBI:58115"/>
        <dbReference type="ChEBI" id="CHEBI:60487"/>
        <dbReference type="EC" id="2.7.8.26"/>
    </reaction>
</comment>
<keyword evidence="7 19" id="KW-1003">Cell membrane</keyword>
<comment type="pathway">
    <text evidence="3 19">Cofactor biosynthesis; adenosylcobalamin biosynthesis; adenosylcobalamin from cob(II)yrinate a,c-diamide: step 7/7.</text>
</comment>
<evidence type="ECO:0000256" key="1">
    <source>
        <dbReference type="ARBA" id="ARBA00001946"/>
    </source>
</evidence>
<evidence type="ECO:0000256" key="5">
    <source>
        <dbReference type="ARBA" id="ARBA00013200"/>
    </source>
</evidence>
<evidence type="ECO:0000313" key="21">
    <source>
        <dbReference type="Proteomes" id="UP000008136"/>
    </source>
</evidence>
<accession>F2KQS2</accession>
<feature type="transmembrane region" description="Helical" evidence="19">
    <location>
        <begin position="30"/>
        <end position="52"/>
    </location>
</feature>
<evidence type="ECO:0000256" key="16">
    <source>
        <dbReference type="ARBA" id="ARBA00032853"/>
    </source>
</evidence>
<keyword evidence="21" id="KW-1185">Reference proteome</keyword>
<dbReference type="InterPro" id="IPR003805">
    <property type="entry name" value="CobS"/>
</dbReference>
<comment type="catalytic activity">
    <reaction evidence="18 19">
        <text>alpha-ribazole 5'-phosphate + adenosylcob(III)inamide-GDP = adenosylcob(III)alamin 5'-phosphate + GMP + H(+)</text>
        <dbReference type="Rhea" id="RHEA:23560"/>
        <dbReference type="ChEBI" id="CHEBI:15378"/>
        <dbReference type="ChEBI" id="CHEBI:57918"/>
        <dbReference type="ChEBI" id="CHEBI:58115"/>
        <dbReference type="ChEBI" id="CHEBI:60487"/>
        <dbReference type="ChEBI" id="CHEBI:60493"/>
        <dbReference type="EC" id="2.7.8.26"/>
    </reaction>
</comment>
<dbReference type="STRING" id="693661.Arcve_0613"/>
<organism evidence="20 21">
    <name type="scientific">Archaeoglobus veneficus (strain DSM 11195 / SNP6)</name>
    <dbReference type="NCBI Taxonomy" id="693661"/>
    <lineage>
        <taxon>Archaea</taxon>
        <taxon>Methanobacteriati</taxon>
        <taxon>Methanobacteriota</taxon>
        <taxon>Archaeoglobi</taxon>
        <taxon>Archaeoglobales</taxon>
        <taxon>Archaeoglobaceae</taxon>
        <taxon>Archaeoglobus</taxon>
    </lineage>
</organism>
<evidence type="ECO:0000256" key="18">
    <source>
        <dbReference type="ARBA" id="ARBA00049504"/>
    </source>
</evidence>
<keyword evidence="12 19" id="KW-1133">Transmembrane helix</keyword>
<feature type="transmembrane region" description="Helical" evidence="19">
    <location>
        <begin position="123"/>
        <end position="145"/>
    </location>
</feature>
<evidence type="ECO:0000256" key="13">
    <source>
        <dbReference type="ARBA" id="ARBA00023136"/>
    </source>
</evidence>
<comment type="cofactor">
    <cofactor evidence="1 19">
        <name>Mg(2+)</name>
        <dbReference type="ChEBI" id="CHEBI:18420"/>
    </cofactor>
</comment>
<feature type="transmembrane region" description="Helical" evidence="19">
    <location>
        <begin position="188"/>
        <end position="206"/>
    </location>
</feature>
<dbReference type="RefSeq" id="WP_013683308.1">
    <property type="nucleotide sequence ID" value="NC_015320.1"/>
</dbReference>
<dbReference type="HOGENOM" id="CLU_057426_2_0_2"/>
<evidence type="ECO:0000256" key="10">
    <source>
        <dbReference type="ARBA" id="ARBA00022692"/>
    </source>
</evidence>
<evidence type="ECO:0000256" key="8">
    <source>
        <dbReference type="ARBA" id="ARBA00022573"/>
    </source>
</evidence>
<evidence type="ECO:0000256" key="11">
    <source>
        <dbReference type="ARBA" id="ARBA00022842"/>
    </source>
</evidence>
<sequence length="239" mass="25290">MDALRGALGFFTTLPVGRDIESYESLRRKLFVIPIAGFIAGIIAGVAAYGLALASLGFLSIVAILLVEGINHIDGLADFGDALFVDRSRKKEVLKDTRLGTGGCLSICLYIVAVSFSSALLEPIQLCLTLIVLEVSAKLAMLLLLTTSKPLWSGLASSIMEFANVRQFIYGLIIAVILLIPIQLTFPALQLLAFSIALALAFRAYVMRAFGGINGDIAGALNCLTIAAGLCVVVACSHL</sequence>
<evidence type="ECO:0000313" key="20">
    <source>
        <dbReference type="EMBL" id="AEA46634.1"/>
    </source>
</evidence>
<evidence type="ECO:0000256" key="12">
    <source>
        <dbReference type="ARBA" id="ARBA00022989"/>
    </source>
</evidence>
<dbReference type="PANTHER" id="PTHR34148">
    <property type="entry name" value="ADENOSYLCOBINAMIDE-GDP RIBAZOLETRANSFERASE"/>
    <property type="match status" value="1"/>
</dbReference>
<dbReference type="GO" id="GO:0051073">
    <property type="term" value="F:adenosylcobinamide-GDP ribazoletransferase activity"/>
    <property type="evidence" value="ECO:0007669"/>
    <property type="project" value="UniProtKB-UniRule"/>
</dbReference>
<proteinExistence type="inferred from homology"/>